<feature type="domain" description="SAV-6107-like HEPN" evidence="2">
    <location>
        <begin position="45"/>
        <end position="142"/>
    </location>
</feature>
<keyword evidence="4" id="KW-1185">Reference proteome</keyword>
<dbReference type="EMBL" id="BAABAL010000009">
    <property type="protein sequence ID" value="GAA4006879.1"/>
    <property type="molecule type" value="Genomic_DNA"/>
</dbReference>
<protein>
    <recommendedName>
        <fullName evidence="2">SAV-6107-like HEPN domain-containing protein</fullName>
    </recommendedName>
</protein>
<dbReference type="RefSeq" id="WP_344875197.1">
    <property type="nucleotide sequence ID" value="NZ_BAABAL010000009.1"/>
</dbReference>
<dbReference type="Pfam" id="PF18726">
    <property type="entry name" value="HEPN_SAV_6107"/>
    <property type="match status" value="1"/>
</dbReference>
<reference evidence="4" key="1">
    <citation type="journal article" date="2019" name="Int. J. Syst. Evol. Microbiol.">
        <title>The Global Catalogue of Microorganisms (GCM) 10K type strain sequencing project: providing services to taxonomists for standard genome sequencing and annotation.</title>
        <authorList>
            <consortium name="The Broad Institute Genomics Platform"/>
            <consortium name="The Broad Institute Genome Sequencing Center for Infectious Disease"/>
            <person name="Wu L."/>
            <person name="Ma J."/>
        </authorList>
    </citation>
    <scope>NUCLEOTIDE SEQUENCE [LARGE SCALE GENOMIC DNA]</scope>
    <source>
        <strain evidence="4">JCM 17342</strain>
    </source>
</reference>
<evidence type="ECO:0000313" key="4">
    <source>
        <dbReference type="Proteomes" id="UP001501747"/>
    </source>
</evidence>
<dbReference type="Proteomes" id="UP001501747">
    <property type="component" value="Unassembled WGS sequence"/>
</dbReference>
<gene>
    <name evidence="3" type="ORF">GCM10022247_30850</name>
</gene>
<dbReference type="InterPro" id="IPR040891">
    <property type="entry name" value="HEPN_SAV_6107"/>
</dbReference>
<comment type="caution">
    <text evidence="3">The sequence shown here is derived from an EMBL/GenBank/DDBJ whole genome shotgun (WGS) entry which is preliminary data.</text>
</comment>
<organism evidence="3 4">
    <name type="scientific">Allokutzneria multivorans</name>
    <dbReference type="NCBI Taxonomy" id="1142134"/>
    <lineage>
        <taxon>Bacteria</taxon>
        <taxon>Bacillati</taxon>
        <taxon>Actinomycetota</taxon>
        <taxon>Actinomycetes</taxon>
        <taxon>Pseudonocardiales</taxon>
        <taxon>Pseudonocardiaceae</taxon>
        <taxon>Allokutzneria</taxon>
    </lineage>
</organism>
<proteinExistence type="predicted"/>
<sequence length="150" mass="16171">MSVPLHFPVPSPRHPDDARTAAIPAPRNPQAVSLLAHAVRTLREAEGSTTPADRYSTAYLAAIRGSAAVLAMRGRPHRARARPASVWELLVRNAPELREWAAFFAAGSSRRAAVQAGASRLVDAATADDLVRRTGEFLQLVRRIVHGAGR</sequence>
<evidence type="ECO:0000259" key="2">
    <source>
        <dbReference type="Pfam" id="PF18726"/>
    </source>
</evidence>
<evidence type="ECO:0000256" key="1">
    <source>
        <dbReference type="SAM" id="MobiDB-lite"/>
    </source>
</evidence>
<feature type="region of interest" description="Disordered" evidence="1">
    <location>
        <begin position="1"/>
        <end position="22"/>
    </location>
</feature>
<name>A0ABP7S5E1_9PSEU</name>
<evidence type="ECO:0000313" key="3">
    <source>
        <dbReference type="EMBL" id="GAA4006879.1"/>
    </source>
</evidence>
<accession>A0ABP7S5E1</accession>